<feature type="modified residue" description="4-aspartylphosphate" evidence="1">
    <location>
        <position position="54"/>
    </location>
</feature>
<dbReference type="SUPFAM" id="SSF52172">
    <property type="entry name" value="CheY-like"/>
    <property type="match status" value="1"/>
</dbReference>
<dbReference type="EMBL" id="QJJK01000022">
    <property type="protein sequence ID" value="PXW50895.1"/>
    <property type="molecule type" value="Genomic_DNA"/>
</dbReference>
<dbReference type="AlphaFoldDB" id="A0A2V3TTE3"/>
<evidence type="ECO:0000256" key="1">
    <source>
        <dbReference type="PROSITE-ProRule" id="PRU00169"/>
    </source>
</evidence>
<organism evidence="3 4">
    <name type="scientific">Chelatococcus asaccharovorans</name>
    <dbReference type="NCBI Taxonomy" id="28210"/>
    <lineage>
        <taxon>Bacteria</taxon>
        <taxon>Pseudomonadati</taxon>
        <taxon>Pseudomonadota</taxon>
        <taxon>Alphaproteobacteria</taxon>
        <taxon>Hyphomicrobiales</taxon>
        <taxon>Chelatococcaceae</taxon>
        <taxon>Chelatococcus</taxon>
    </lineage>
</organism>
<proteinExistence type="predicted"/>
<dbReference type="Proteomes" id="UP000248021">
    <property type="component" value="Unassembled WGS sequence"/>
</dbReference>
<evidence type="ECO:0000259" key="2">
    <source>
        <dbReference type="PROSITE" id="PS50110"/>
    </source>
</evidence>
<comment type="caution">
    <text evidence="3">The sequence shown here is derived from an EMBL/GenBank/DDBJ whole genome shotgun (WGS) entry which is preliminary data.</text>
</comment>
<dbReference type="InterPro" id="IPR011006">
    <property type="entry name" value="CheY-like_superfamily"/>
</dbReference>
<reference evidence="3 4" key="1">
    <citation type="submission" date="2018-05" db="EMBL/GenBank/DDBJ databases">
        <title>Genomic Encyclopedia of Type Strains, Phase IV (KMG-IV): sequencing the most valuable type-strain genomes for metagenomic binning, comparative biology and taxonomic classification.</title>
        <authorList>
            <person name="Goeker M."/>
        </authorList>
    </citation>
    <scope>NUCLEOTIDE SEQUENCE [LARGE SCALE GENOMIC DNA]</scope>
    <source>
        <strain evidence="3 4">DSM 6462</strain>
    </source>
</reference>
<name>A0A2V3TTE3_9HYPH</name>
<dbReference type="InterPro" id="IPR001789">
    <property type="entry name" value="Sig_transdc_resp-reg_receiver"/>
</dbReference>
<protein>
    <submittedName>
        <fullName evidence="3">Response regulator receiver domain-containing protein</fullName>
    </submittedName>
</protein>
<dbReference type="PROSITE" id="PS50110">
    <property type="entry name" value="RESPONSE_REGULATORY"/>
    <property type="match status" value="1"/>
</dbReference>
<keyword evidence="4" id="KW-1185">Reference proteome</keyword>
<gene>
    <name evidence="3" type="ORF">C7450_1226</name>
</gene>
<accession>A0A2V3TTE3</accession>
<evidence type="ECO:0000313" key="3">
    <source>
        <dbReference type="EMBL" id="PXW50895.1"/>
    </source>
</evidence>
<dbReference type="Pfam" id="PF00072">
    <property type="entry name" value="Response_reg"/>
    <property type="match status" value="1"/>
</dbReference>
<dbReference type="GO" id="GO:0000160">
    <property type="term" value="P:phosphorelay signal transduction system"/>
    <property type="evidence" value="ECO:0007669"/>
    <property type="project" value="InterPro"/>
</dbReference>
<feature type="domain" description="Response regulatory" evidence="2">
    <location>
        <begin position="4"/>
        <end position="61"/>
    </location>
</feature>
<sequence>MQKSVLIVEDDFFIAGDLQLMLEAEGWLVIGPAASVKAALRLLQEELPAVALLDVNLETNS</sequence>
<dbReference type="RefSeq" id="WP_170147548.1">
    <property type="nucleotide sequence ID" value="NZ_JAHBRY010000004.1"/>
</dbReference>
<evidence type="ECO:0000313" key="4">
    <source>
        <dbReference type="Proteomes" id="UP000248021"/>
    </source>
</evidence>
<keyword evidence="1" id="KW-0597">Phosphoprotein</keyword>
<dbReference type="Gene3D" id="3.40.50.2300">
    <property type="match status" value="1"/>
</dbReference>